<reference evidence="6" key="1">
    <citation type="submission" date="2017-10" db="EMBL/GenBank/DDBJ databases">
        <title>A new Pekin duck reference genome.</title>
        <authorList>
            <person name="Hou Z.-C."/>
            <person name="Zhou Z.-K."/>
            <person name="Zhu F."/>
            <person name="Hou S.-S."/>
        </authorList>
    </citation>
    <scope>NUCLEOTIDE SEQUENCE [LARGE SCALE GENOMIC DNA]</scope>
</reference>
<name>A0A493TYL1_ANAPP</name>
<dbReference type="GO" id="GO:0005789">
    <property type="term" value="C:endoplasmic reticulum membrane"/>
    <property type="evidence" value="ECO:0007669"/>
    <property type="project" value="Ensembl"/>
</dbReference>
<feature type="region of interest" description="Disordered" evidence="3">
    <location>
        <begin position="315"/>
        <end position="377"/>
    </location>
</feature>
<dbReference type="GO" id="GO:0030976">
    <property type="term" value="F:thiamine pyrophosphate binding"/>
    <property type="evidence" value="ECO:0007669"/>
    <property type="project" value="InterPro"/>
</dbReference>
<feature type="region of interest" description="Disordered" evidence="3">
    <location>
        <begin position="415"/>
        <end position="485"/>
    </location>
</feature>
<organism evidence="5 6">
    <name type="scientific">Anas platyrhynchos platyrhynchos</name>
    <name type="common">Northern mallard</name>
    <dbReference type="NCBI Taxonomy" id="8840"/>
    <lineage>
        <taxon>Eukaryota</taxon>
        <taxon>Metazoa</taxon>
        <taxon>Chordata</taxon>
        <taxon>Craniata</taxon>
        <taxon>Vertebrata</taxon>
        <taxon>Euteleostomi</taxon>
        <taxon>Archelosauria</taxon>
        <taxon>Archosauria</taxon>
        <taxon>Dinosauria</taxon>
        <taxon>Saurischia</taxon>
        <taxon>Theropoda</taxon>
        <taxon>Coelurosauria</taxon>
        <taxon>Aves</taxon>
        <taxon>Neognathae</taxon>
        <taxon>Galloanserae</taxon>
        <taxon>Anseriformes</taxon>
        <taxon>Anatidae</taxon>
        <taxon>Anatinae</taxon>
        <taxon>Anas</taxon>
    </lineage>
</organism>
<evidence type="ECO:0000313" key="6">
    <source>
        <dbReference type="Proteomes" id="UP000016666"/>
    </source>
</evidence>
<dbReference type="Gene3D" id="3.40.50.1220">
    <property type="entry name" value="TPP-binding domain"/>
    <property type="match status" value="1"/>
</dbReference>
<comment type="cofactor">
    <cofactor evidence="1">
        <name>thiamine diphosphate</name>
        <dbReference type="ChEBI" id="CHEBI:58937"/>
    </cofactor>
</comment>
<comment type="similarity">
    <text evidence="2">Belongs to the TPP enzyme family.</text>
</comment>
<dbReference type="GeneTree" id="ENSGT00940000158035"/>
<feature type="compositionally biased region" description="Pro residues" evidence="3">
    <location>
        <begin position="435"/>
        <end position="446"/>
    </location>
</feature>
<feature type="compositionally biased region" description="Low complexity" evidence="3">
    <location>
        <begin position="447"/>
        <end position="456"/>
    </location>
</feature>
<dbReference type="STRING" id="8840.ENSAPLP00000030879"/>
<dbReference type="GO" id="GO:0050660">
    <property type="term" value="F:flavin adenine dinucleotide binding"/>
    <property type="evidence" value="ECO:0007669"/>
    <property type="project" value="TreeGrafter"/>
</dbReference>
<dbReference type="FunFam" id="3.40.50.970:FF:000007">
    <property type="entry name" value="Acetolactate synthase"/>
    <property type="match status" value="1"/>
</dbReference>
<proteinExistence type="inferred from homology"/>
<evidence type="ECO:0000256" key="3">
    <source>
        <dbReference type="SAM" id="MobiDB-lite"/>
    </source>
</evidence>
<dbReference type="PANTHER" id="PTHR18968">
    <property type="entry name" value="THIAMINE PYROPHOSPHATE ENZYMES"/>
    <property type="match status" value="1"/>
</dbReference>
<protein>
    <submittedName>
        <fullName evidence="5">IlvB acetolactate synthase like</fullName>
    </submittedName>
</protein>
<accession>A0A493TYL1</accession>
<keyword evidence="6" id="KW-1185">Reference proteome</keyword>
<evidence type="ECO:0000259" key="4">
    <source>
        <dbReference type="Pfam" id="PF02776"/>
    </source>
</evidence>
<dbReference type="InterPro" id="IPR029035">
    <property type="entry name" value="DHS-like_NAD/FAD-binding_dom"/>
</dbReference>
<dbReference type="Proteomes" id="UP000016666">
    <property type="component" value="Unassembled WGS sequence"/>
</dbReference>
<evidence type="ECO:0000313" key="5">
    <source>
        <dbReference type="Ensembl" id="ENSAPLP00000030879.1"/>
    </source>
</evidence>
<dbReference type="AlphaFoldDB" id="A0A493TYL1"/>
<sequence>MALLALLGCVGAVLLAATATALLVAAHRLGLLYRILYKADPRSPRYGGELVAEVLKAHGVRFVFALAGGHISPVLVASEKLGIRVVDTRHEATAVFAADAVSRLSGRIGVAAVTAGPGVTNAVTAIKNAQMAESPLLLIGGAAASLQKGRGALQDIDQLSLFRTLCKACVSVRTVRDIVPALRQAIATAQSGTPGPVFVELPIDVLYPFHVVEKEIGGAKSARGFRGKLVQWYLQNYVHNLFAGAWVPRDVTPLPVKVPLATEDEIQRCAELVSRATKPLVLVGSQALLPPTPAEELREALEALGIPCYLGGGGAGAAAPREPPAPAPEPPRRPPRGRPGAAGRRRLRFPSLLRAPFRPPNRGGGRQPGPGAAPPQRRRLLAAAARRARRRRLLRGGAGAAAGGLLLPQGLAGGAARGRAAQGEGEPGEGSDPHPAAPEPPGPAVPPGRAAAPREPLGGRRGGLRGHRRLHRAPPPPPLLAGPRSLRHAGSWRRLRARCQAVPPRGRGMEGGGHRHVVAHRDSGATCLGSCHLSLPLPGLGPVR</sequence>
<dbReference type="Ensembl" id="ENSAPLT00000025242.1">
    <property type="protein sequence ID" value="ENSAPLP00000030879.1"/>
    <property type="gene ID" value="ENSAPLG00000026632.1"/>
</dbReference>
<dbReference type="Gene3D" id="3.40.50.970">
    <property type="match status" value="1"/>
</dbReference>
<dbReference type="InterPro" id="IPR029061">
    <property type="entry name" value="THDP-binding"/>
</dbReference>
<dbReference type="GO" id="GO:0003984">
    <property type="term" value="F:acetolactate synthase activity"/>
    <property type="evidence" value="ECO:0007669"/>
    <property type="project" value="TreeGrafter"/>
</dbReference>
<dbReference type="GO" id="GO:0001561">
    <property type="term" value="P:fatty acid alpha-oxidation"/>
    <property type="evidence" value="ECO:0007669"/>
    <property type="project" value="Ensembl"/>
</dbReference>
<dbReference type="SUPFAM" id="SSF52467">
    <property type="entry name" value="DHS-like NAD/FAD-binding domain"/>
    <property type="match status" value="1"/>
</dbReference>
<reference evidence="5" key="2">
    <citation type="submission" date="2025-08" db="UniProtKB">
        <authorList>
            <consortium name="Ensembl"/>
        </authorList>
    </citation>
    <scope>IDENTIFICATION</scope>
</reference>
<dbReference type="PANTHER" id="PTHR18968:SF166">
    <property type="entry name" value="2-HYDROXYACYL-COA LYASE 2"/>
    <property type="match status" value="1"/>
</dbReference>
<reference evidence="5" key="3">
    <citation type="submission" date="2025-09" db="UniProtKB">
        <authorList>
            <consortium name="Ensembl"/>
        </authorList>
    </citation>
    <scope>IDENTIFICATION</scope>
</reference>
<dbReference type="CDD" id="cd07035">
    <property type="entry name" value="TPP_PYR_POX_like"/>
    <property type="match status" value="1"/>
</dbReference>
<dbReference type="InterPro" id="IPR012001">
    <property type="entry name" value="Thiamin_PyroP_enz_TPP-bd_dom"/>
</dbReference>
<gene>
    <name evidence="5" type="primary">ILVBL</name>
</gene>
<feature type="domain" description="Thiamine pyrophosphate enzyme N-terminal TPP-binding" evidence="4">
    <location>
        <begin position="47"/>
        <end position="161"/>
    </location>
</feature>
<dbReference type="Pfam" id="PF02776">
    <property type="entry name" value="TPP_enzyme_N"/>
    <property type="match status" value="1"/>
</dbReference>
<dbReference type="InterPro" id="IPR045229">
    <property type="entry name" value="TPP_enz"/>
</dbReference>
<dbReference type="GO" id="GO:0009097">
    <property type="term" value="P:isoleucine biosynthetic process"/>
    <property type="evidence" value="ECO:0007669"/>
    <property type="project" value="TreeGrafter"/>
</dbReference>
<dbReference type="GO" id="GO:0005948">
    <property type="term" value="C:acetolactate synthase complex"/>
    <property type="evidence" value="ECO:0007669"/>
    <property type="project" value="TreeGrafter"/>
</dbReference>
<evidence type="ECO:0000256" key="2">
    <source>
        <dbReference type="ARBA" id="ARBA00007812"/>
    </source>
</evidence>
<evidence type="ECO:0000256" key="1">
    <source>
        <dbReference type="ARBA" id="ARBA00001964"/>
    </source>
</evidence>
<dbReference type="GO" id="GO:0009099">
    <property type="term" value="P:L-valine biosynthetic process"/>
    <property type="evidence" value="ECO:0007669"/>
    <property type="project" value="TreeGrafter"/>
</dbReference>
<feature type="compositionally biased region" description="Basic residues" evidence="3">
    <location>
        <begin position="462"/>
        <end position="472"/>
    </location>
</feature>
<dbReference type="SUPFAM" id="SSF52518">
    <property type="entry name" value="Thiamin diphosphate-binding fold (THDP-binding)"/>
    <property type="match status" value="1"/>
</dbReference>